<keyword evidence="3" id="KW-1185">Reference proteome</keyword>
<evidence type="ECO:0000256" key="1">
    <source>
        <dbReference type="SAM" id="Phobius"/>
    </source>
</evidence>
<evidence type="ECO:0008006" key="4">
    <source>
        <dbReference type="Google" id="ProtNLM"/>
    </source>
</evidence>
<reference evidence="2" key="1">
    <citation type="submission" date="2021-08" db="EMBL/GenBank/DDBJ databases">
        <title>WGS assembly of Ceratopteris richardii.</title>
        <authorList>
            <person name="Marchant D.B."/>
            <person name="Chen G."/>
            <person name="Jenkins J."/>
            <person name="Shu S."/>
            <person name="Leebens-Mack J."/>
            <person name="Grimwood J."/>
            <person name="Schmutz J."/>
            <person name="Soltis P."/>
            <person name="Soltis D."/>
            <person name="Chen Z.-H."/>
        </authorList>
    </citation>
    <scope>NUCLEOTIDE SEQUENCE</scope>
    <source>
        <strain evidence="2">Whitten #5841</strain>
        <tissue evidence="2">Leaf</tissue>
    </source>
</reference>
<dbReference type="InterPro" id="IPR010530">
    <property type="entry name" value="B12D"/>
</dbReference>
<dbReference type="EMBL" id="CM035409">
    <property type="protein sequence ID" value="KAH7440398.1"/>
    <property type="molecule type" value="Genomic_DNA"/>
</dbReference>
<dbReference type="PANTHER" id="PTHR33417">
    <property type="entry name" value="G-BOX BINDING PROTEIN"/>
    <property type="match status" value="1"/>
</dbReference>
<keyword evidence="1" id="KW-1133">Transmembrane helix</keyword>
<organism evidence="2 3">
    <name type="scientific">Ceratopteris richardii</name>
    <name type="common">Triangle waterfern</name>
    <dbReference type="NCBI Taxonomy" id="49495"/>
    <lineage>
        <taxon>Eukaryota</taxon>
        <taxon>Viridiplantae</taxon>
        <taxon>Streptophyta</taxon>
        <taxon>Embryophyta</taxon>
        <taxon>Tracheophyta</taxon>
        <taxon>Polypodiopsida</taxon>
        <taxon>Polypodiidae</taxon>
        <taxon>Polypodiales</taxon>
        <taxon>Pteridineae</taxon>
        <taxon>Pteridaceae</taxon>
        <taxon>Parkerioideae</taxon>
        <taxon>Ceratopteris</taxon>
    </lineage>
</organism>
<name>A0A8T2V098_CERRI</name>
<comment type="caution">
    <text evidence="2">The sequence shown here is derived from an EMBL/GenBank/DDBJ whole genome shotgun (WGS) entry which is preliminary data.</text>
</comment>
<proteinExistence type="predicted"/>
<keyword evidence="1" id="KW-0812">Transmembrane</keyword>
<sequence length="88" mass="9757">MGGGFRWIRPEVYPLVAVVATALGICGFSVGRNLTTHPEVRINKKDRQAGYLENFKGEKYRQTSLHTLVKDCSPQVFVSLNEAFGSAK</sequence>
<dbReference type="Proteomes" id="UP000825935">
    <property type="component" value="Chromosome 4"/>
</dbReference>
<evidence type="ECO:0000313" key="3">
    <source>
        <dbReference type="Proteomes" id="UP000825935"/>
    </source>
</evidence>
<dbReference type="OrthoDB" id="202195at2759"/>
<protein>
    <recommendedName>
        <fullName evidence="4">NADH-ubiquinone reductase complex 1 MLRQ subunit</fullName>
    </recommendedName>
</protein>
<gene>
    <name evidence="2" type="ORF">KP509_04G105300</name>
</gene>
<evidence type="ECO:0000313" key="2">
    <source>
        <dbReference type="EMBL" id="KAH7440398.1"/>
    </source>
</evidence>
<dbReference type="OMA" id="ARNICIN"/>
<dbReference type="AlphaFoldDB" id="A0A8T2V098"/>
<accession>A0A8T2V098</accession>
<dbReference type="Pfam" id="PF06522">
    <property type="entry name" value="B12D"/>
    <property type="match status" value="1"/>
</dbReference>
<feature type="transmembrane region" description="Helical" evidence="1">
    <location>
        <begin position="12"/>
        <end position="31"/>
    </location>
</feature>
<keyword evidence="1" id="KW-0472">Membrane</keyword>